<keyword evidence="3" id="KW-1185">Reference proteome</keyword>
<protein>
    <submittedName>
        <fullName evidence="2">Uncharacterized protein</fullName>
    </submittedName>
</protein>
<organism evidence="2 3">
    <name type="scientific">Datura stramonium</name>
    <name type="common">Jimsonweed</name>
    <name type="synonym">Common thornapple</name>
    <dbReference type="NCBI Taxonomy" id="4076"/>
    <lineage>
        <taxon>Eukaryota</taxon>
        <taxon>Viridiplantae</taxon>
        <taxon>Streptophyta</taxon>
        <taxon>Embryophyta</taxon>
        <taxon>Tracheophyta</taxon>
        <taxon>Spermatophyta</taxon>
        <taxon>Magnoliopsida</taxon>
        <taxon>eudicotyledons</taxon>
        <taxon>Gunneridae</taxon>
        <taxon>Pentapetalae</taxon>
        <taxon>asterids</taxon>
        <taxon>lamiids</taxon>
        <taxon>Solanales</taxon>
        <taxon>Solanaceae</taxon>
        <taxon>Solanoideae</taxon>
        <taxon>Datureae</taxon>
        <taxon>Datura</taxon>
    </lineage>
</organism>
<gene>
    <name evidence="2" type="ORF">HAX54_005639</name>
</gene>
<evidence type="ECO:0000313" key="3">
    <source>
        <dbReference type="Proteomes" id="UP000823775"/>
    </source>
</evidence>
<name>A0ABS8T951_DATST</name>
<comment type="caution">
    <text evidence="2">The sequence shown here is derived from an EMBL/GenBank/DDBJ whole genome shotgun (WGS) entry which is preliminary data.</text>
</comment>
<feature type="signal peptide" evidence="1">
    <location>
        <begin position="1"/>
        <end position="25"/>
    </location>
</feature>
<evidence type="ECO:0000313" key="2">
    <source>
        <dbReference type="EMBL" id="MCD7467936.1"/>
    </source>
</evidence>
<reference evidence="2 3" key="1">
    <citation type="journal article" date="2021" name="BMC Genomics">
        <title>Datura genome reveals duplications of psychoactive alkaloid biosynthetic genes and high mutation rate following tissue culture.</title>
        <authorList>
            <person name="Rajewski A."/>
            <person name="Carter-House D."/>
            <person name="Stajich J."/>
            <person name="Litt A."/>
        </authorList>
    </citation>
    <scope>NUCLEOTIDE SEQUENCE [LARGE SCALE GENOMIC DNA]</scope>
    <source>
        <strain evidence="2">AR-01</strain>
    </source>
</reference>
<feature type="chain" id="PRO_5045090576" evidence="1">
    <location>
        <begin position="26"/>
        <end position="158"/>
    </location>
</feature>
<evidence type="ECO:0000256" key="1">
    <source>
        <dbReference type="SAM" id="SignalP"/>
    </source>
</evidence>
<keyword evidence="1" id="KW-0732">Signal</keyword>
<proteinExistence type="predicted"/>
<sequence length="158" mass="18082">MEANWIMLWALLYSQWLLFRKPIYSFDIETEKVNPLPAPPGLETPWSVEFPESWVKDRIVRPDIICDICIPIITWKDGEILMQNDRDPKQLVSYNPKEKKFRKVGVYGCDAAATTYIPSFHSLKTVLGGRYDSSSAATLGPMEVSIVQVHISQFTCIE</sequence>
<accession>A0ABS8T951</accession>
<dbReference type="Proteomes" id="UP000823775">
    <property type="component" value="Unassembled WGS sequence"/>
</dbReference>
<dbReference type="EMBL" id="JACEIK010001283">
    <property type="protein sequence ID" value="MCD7467936.1"/>
    <property type="molecule type" value="Genomic_DNA"/>
</dbReference>